<evidence type="ECO:0000256" key="1">
    <source>
        <dbReference type="SAM" id="MobiDB-lite"/>
    </source>
</evidence>
<proteinExistence type="predicted"/>
<dbReference type="SUPFAM" id="SSF53335">
    <property type="entry name" value="S-adenosyl-L-methionine-dependent methyltransferases"/>
    <property type="match status" value="1"/>
</dbReference>
<dbReference type="PANTHER" id="PTHR23290">
    <property type="entry name" value="RRNA N6-ADENOSINE-METHYLTRANSFERASE METTL5"/>
    <property type="match status" value="1"/>
</dbReference>
<gene>
    <name evidence="2" type="ORF">M0813_00364</name>
</gene>
<organism evidence="2 3">
    <name type="scientific">Anaeramoeba flamelloides</name>
    <dbReference type="NCBI Taxonomy" id="1746091"/>
    <lineage>
        <taxon>Eukaryota</taxon>
        <taxon>Metamonada</taxon>
        <taxon>Anaeramoebidae</taxon>
        <taxon>Anaeramoeba</taxon>
    </lineage>
</organism>
<dbReference type="InterPro" id="IPR051720">
    <property type="entry name" value="rRNA_MeTrfase/Polyamine_Synth"/>
</dbReference>
<reference evidence="2" key="1">
    <citation type="submission" date="2022-08" db="EMBL/GenBank/DDBJ databases">
        <title>Novel sulfate-reducing endosymbionts in the free-living metamonad Anaeramoeba.</title>
        <authorList>
            <person name="Jerlstrom-Hultqvist J."/>
            <person name="Cepicka I."/>
            <person name="Gallot-Lavallee L."/>
            <person name="Salas-Leiva D."/>
            <person name="Curtis B.A."/>
            <person name="Zahonova K."/>
            <person name="Pipaliya S."/>
            <person name="Dacks J."/>
            <person name="Roger A.J."/>
        </authorList>
    </citation>
    <scope>NUCLEOTIDE SEQUENCE</scope>
    <source>
        <strain evidence="2">Schooner1</strain>
    </source>
</reference>
<dbReference type="CDD" id="cd02440">
    <property type="entry name" value="AdoMet_MTases"/>
    <property type="match status" value="1"/>
</dbReference>
<dbReference type="Gene3D" id="3.40.50.150">
    <property type="entry name" value="Vaccinia Virus protein VP39"/>
    <property type="match status" value="1"/>
</dbReference>
<sequence length="279" mass="32225">MIKLKQFESILQQVKDFEEPKIKYEQYCTNSHLASHILYNIATKFGFEEKSVIDLGCGTGMLTIGCSILGANQILSVEIDPNALEIAKENISDLIFEDSSNSEEEEDGDEEEEDGAEEEEQEEEEEEEEEEQEQEQEQEQKEEQNSENEEQKVIKEIIALDDITLVECDVFKLTQKEIIEIYGEDIRFDCAILNPPFGTKIKGVDVKFVTKALEFIKPGGSVFSFHKTTTRKFLIKHFTNMGYNVDVLFQVKFDLPKSYKFHRKKNVEIMVDILHITKK</sequence>
<name>A0ABQ8YA24_9EUKA</name>
<dbReference type="InterPro" id="IPR029063">
    <property type="entry name" value="SAM-dependent_MTases_sf"/>
</dbReference>
<dbReference type="PANTHER" id="PTHR23290:SF0">
    <property type="entry name" value="RRNA N6-ADENOSINE-METHYLTRANSFERASE METTL5"/>
    <property type="match status" value="1"/>
</dbReference>
<dbReference type="EMBL" id="JAOAOG010000191">
    <property type="protein sequence ID" value="KAJ6241660.1"/>
    <property type="molecule type" value="Genomic_DNA"/>
</dbReference>
<dbReference type="Proteomes" id="UP001150062">
    <property type="component" value="Unassembled WGS sequence"/>
</dbReference>
<keyword evidence="3" id="KW-1185">Reference proteome</keyword>
<evidence type="ECO:0000313" key="2">
    <source>
        <dbReference type="EMBL" id="KAJ6241660.1"/>
    </source>
</evidence>
<evidence type="ECO:0000313" key="3">
    <source>
        <dbReference type="Proteomes" id="UP001150062"/>
    </source>
</evidence>
<dbReference type="Pfam" id="PF06325">
    <property type="entry name" value="PrmA"/>
    <property type="match status" value="1"/>
</dbReference>
<comment type="caution">
    <text evidence="2">The sequence shown here is derived from an EMBL/GenBank/DDBJ whole genome shotgun (WGS) entry which is preliminary data.</text>
</comment>
<accession>A0ABQ8YA24</accession>
<feature type="compositionally biased region" description="Basic and acidic residues" evidence="1">
    <location>
        <begin position="138"/>
        <end position="149"/>
    </location>
</feature>
<feature type="region of interest" description="Disordered" evidence="1">
    <location>
        <begin position="94"/>
        <end position="149"/>
    </location>
</feature>
<feature type="compositionally biased region" description="Acidic residues" evidence="1">
    <location>
        <begin position="100"/>
        <end position="137"/>
    </location>
</feature>
<protein>
    <submittedName>
        <fullName evidence="2">Methyltransferase-like protein</fullName>
    </submittedName>
</protein>